<keyword evidence="1" id="KW-0479">Metal-binding</keyword>
<keyword evidence="1" id="KW-0863">Zinc-finger</keyword>
<evidence type="ECO:0000256" key="2">
    <source>
        <dbReference type="SAM" id="MobiDB-lite"/>
    </source>
</evidence>
<dbReference type="Proteomes" id="UP000807469">
    <property type="component" value="Unassembled WGS sequence"/>
</dbReference>
<keyword evidence="1" id="KW-0862">Zinc</keyword>
<dbReference type="EMBL" id="MU155141">
    <property type="protein sequence ID" value="KAF9484640.1"/>
    <property type="molecule type" value="Genomic_DNA"/>
</dbReference>
<feature type="compositionally biased region" description="Polar residues" evidence="2">
    <location>
        <begin position="313"/>
        <end position="337"/>
    </location>
</feature>
<comment type="caution">
    <text evidence="4">The sequence shown here is derived from an EMBL/GenBank/DDBJ whole genome shotgun (WGS) entry which is preliminary data.</text>
</comment>
<evidence type="ECO:0000313" key="4">
    <source>
        <dbReference type="EMBL" id="KAF9484640.1"/>
    </source>
</evidence>
<organism evidence="4 5">
    <name type="scientific">Pholiota conissans</name>
    <dbReference type="NCBI Taxonomy" id="109636"/>
    <lineage>
        <taxon>Eukaryota</taxon>
        <taxon>Fungi</taxon>
        <taxon>Dikarya</taxon>
        <taxon>Basidiomycota</taxon>
        <taxon>Agaricomycotina</taxon>
        <taxon>Agaricomycetes</taxon>
        <taxon>Agaricomycetidae</taxon>
        <taxon>Agaricales</taxon>
        <taxon>Agaricineae</taxon>
        <taxon>Strophariaceae</taxon>
        <taxon>Pholiota</taxon>
    </lineage>
</organism>
<protein>
    <recommendedName>
        <fullName evidence="3">CCHC-type domain-containing protein</fullName>
    </recommendedName>
</protein>
<dbReference type="InterPro" id="IPR001878">
    <property type="entry name" value="Znf_CCHC"/>
</dbReference>
<name>A0A9P5ZCZ2_9AGAR</name>
<dbReference type="PANTHER" id="PTHR13316">
    <property type="entry name" value="ZINC FINGER, CCHC DOMAIN CONTAINING 8"/>
    <property type="match status" value="1"/>
</dbReference>
<accession>A0A9P5ZCZ2</accession>
<feature type="domain" description="CCHC-type" evidence="3">
    <location>
        <begin position="158"/>
        <end position="172"/>
    </location>
</feature>
<dbReference type="PANTHER" id="PTHR13316:SF0">
    <property type="entry name" value="ZINC FINGER CCHC DOMAIN-CONTAINING PROTEIN 8"/>
    <property type="match status" value="1"/>
</dbReference>
<feature type="compositionally biased region" description="Polar residues" evidence="2">
    <location>
        <begin position="95"/>
        <end position="106"/>
    </location>
</feature>
<evidence type="ECO:0000259" key="3">
    <source>
        <dbReference type="PROSITE" id="PS50158"/>
    </source>
</evidence>
<dbReference type="OrthoDB" id="429967at2759"/>
<dbReference type="PROSITE" id="PS50158">
    <property type="entry name" value="ZF_CCHC"/>
    <property type="match status" value="1"/>
</dbReference>
<dbReference type="GO" id="GO:0008270">
    <property type="term" value="F:zinc ion binding"/>
    <property type="evidence" value="ECO:0007669"/>
    <property type="project" value="UniProtKB-KW"/>
</dbReference>
<feature type="region of interest" description="Disordered" evidence="2">
    <location>
        <begin position="310"/>
        <end position="339"/>
    </location>
</feature>
<evidence type="ECO:0000256" key="1">
    <source>
        <dbReference type="PROSITE-ProRule" id="PRU00047"/>
    </source>
</evidence>
<dbReference type="AlphaFoldDB" id="A0A9P5ZCZ2"/>
<dbReference type="InterPro" id="IPR052115">
    <property type="entry name" value="NEXT_complex_subunit_ZCCHC8"/>
</dbReference>
<keyword evidence="5" id="KW-1185">Reference proteome</keyword>
<dbReference type="GO" id="GO:0071013">
    <property type="term" value="C:catalytic step 2 spliceosome"/>
    <property type="evidence" value="ECO:0007669"/>
    <property type="project" value="TreeGrafter"/>
</dbReference>
<feature type="region of interest" description="Disordered" evidence="2">
    <location>
        <begin position="71"/>
        <end position="106"/>
    </location>
</feature>
<proteinExistence type="predicted"/>
<evidence type="ECO:0000313" key="5">
    <source>
        <dbReference type="Proteomes" id="UP000807469"/>
    </source>
</evidence>
<sequence length="424" mass="48602">MSLLMHKSDRKVCFSQSPGIGTSLVCARTPFISANIPQERLSTGYHQYPGPRAGKVEEEVCLLDPRAAPRRQGNCKGTLGRERSPPGAQRMGFQPTATTAGRDGQGQSEITPSFFYHPTPDLLPHGWEPYGIYHRAEDDILGADVEPSEGGEPEDRSRCFNCGDPNHKISECHFRLNRELIALARQYYQFYQPNSGLGWKRIHAVEAWRQQRLDWLEEFEPGKIKGELLKEALSADYANEDEWLKNISVWGYPRGWLSESDPRERVKLRIWNENEGEIIDGEDDDVPFEIHGDDVVETVSFQDAFRIIEHGQKPQSPSPKRSASESTLSGCGPSSSKESVRWADYPSSYFSSQHLVLYEPPPPKESWPSTIFENTDAYLHQFYQLPPHLHLTNHHLYLLHLQFRRQDPHHYLHHCLLHNQMQLL</sequence>
<gene>
    <name evidence="4" type="ORF">BDN70DRAFT_80852</name>
</gene>
<reference evidence="4" key="1">
    <citation type="submission" date="2020-11" db="EMBL/GenBank/DDBJ databases">
        <authorList>
            <consortium name="DOE Joint Genome Institute"/>
            <person name="Ahrendt S."/>
            <person name="Riley R."/>
            <person name="Andreopoulos W."/>
            <person name="Labutti K."/>
            <person name="Pangilinan J."/>
            <person name="Ruiz-Duenas F.J."/>
            <person name="Barrasa J.M."/>
            <person name="Sanchez-Garcia M."/>
            <person name="Camarero S."/>
            <person name="Miyauchi S."/>
            <person name="Serrano A."/>
            <person name="Linde D."/>
            <person name="Babiker R."/>
            <person name="Drula E."/>
            <person name="Ayuso-Fernandez I."/>
            <person name="Pacheco R."/>
            <person name="Padilla G."/>
            <person name="Ferreira P."/>
            <person name="Barriuso J."/>
            <person name="Kellner H."/>
            <person name="Castanera R."/>
            <person name="Alfaro M."/>
            <person name="Ramirez L."/>
            <person name="Pisabarro A.G."/>
            <person name="Kuo A."/>
            <person name="Tritt A."/>
            <person name="Lipzen A."/>
            <person name="He G."/>
            <person name="Yan M."/>
            <person name="Ng V."/>
            <person name="Cullen D."/>
            <person name="Martin F."/>
            <person name="Rosso M.-N."/>
            <person name="Henrissat B."/>
            <person name="Hibbett D."/>
            <person name="Martinez A.T."/>
            <person name="Grigoriev I.V."/>
        </authorList>
    </citation>
    <scope>NUCLEOTIDE SEQUENCE</scope>
    <source>
        <strain evidence="4">CIRM-BRFM 674</strain>
    </source>
</reference>
<dbReference type="GO" id="GO:0003723">
    <property type="term" value="F:RNA binding"/>
    <property type="evidence" value="ECO:0007669"/>
    <property type="project" value="TreeGrafter"/>
</dbReference>